<accession>A0A1H7Z622</accession>
<gene>
    <name evidence="1" type="ORF">SAMN05444354_11885</name>
</gene>
<protein>
    <recommendedName>
        <fullName evidence="3">Outer membrane protein beta-barrel domain-containing protein</fullName>
    </recommendedName>
</protein>
<dbReference type="RefSeq" id="WP_075009579.1">
    <property type="nucleotide sequence ID" value="NZ_FOAP01000018.1"/>
</dbReference>
<reference evidence="2" key="1">
    <citation type="submission" date="2016-10" db="EMBL/GenBank/DDBJ databases">
        <authorList>
            <person name="Varghese N."/>
            <person name="Submissions S."/>
        </authorList>
    </citation>
    <scope>NUCLEOTIDE SEQUENCE [LARGE SCALE GENOMIC DNA]</scope>
    <source>
        <strain evidence="2">DSM 17044</strain>
    </source>
</reference>
<name>A0A1H7Z622_STIAU</name>
<organism evidence="1 2">
    <name type="scientific">Stigmatella aurantiaca</name>
    <dbReference type="NCBI Taxonomy" id="41"/>
    <lineage>
        <taxon>Bacteria</taxon>
        <taxon>Pseudomonadati</taxon>
        <taxon>Myxococcota</taxon>
        <taxon>Myxococcia</taxon>
        <taxon>Myxococcales</taxon>
        <taxon>Cystobacterineae</taxon>
        <taxon>Archangiaceae</taxon>
        <taxon>Stigmatella</taxon>
    </lineage>
</organism>
<dbReference type="OrthoDB" id="5516809at2"/>
<proteinExistence type="predicted"/>
<evidence type="ECO:0000313" key="2">
    <source>
        <dbReference type="Proteomes" id="UP000182719"/>
    </source>
</evidence>
<dbReference type="EMBL" id="FOAP01000018">
    <property type="protein sequence ID" value="SEM53890.1"/>
    <property type="molecule type" value="Genomic_DNA"/>
</dbReference>
<sequence>MKRNGMQWPALALVAGLIFTVEASAQEVRRGGVGRFGSAGEIVLSSDLSGSIGYRSAGDGQFFIVLQPAGDYFLKENLSLGGYVTLATVFQEGPNAVQAGLGVRGGYNIWLNETVSVWPRLGLGVNHEDYGIGDRTFLSISLEAPFLVHLTSSFFIGAGPGLITELGDDTSATLQVSTLLGGHF</sequence>
<keyword evidence="2" id="KW-1185">Reference proteome</keyword>
<evidence type="ECO:0008006" key="3">
    <source>
        <dbReference type="Google" id="ProtNLM"/>
    </source>
</evidence>
<evidence type="ECO:0000313" key="1">
    <source>
        <dbReference type="EMBL" id="SEM53890.1"/>
    </source>
</evidence>
<dbReference type="AlphaFoldDB" id="A0A1H7Z622"/>
<dbReference type="Proteomes" id="UP000182719">
    <property type="component" value="Unassembled WGS sequence"/>
</dbReference>